<feature type="region of interest" description="Disordered" evidence="1">
    <location>
        <begin position="129"/>
        <end position="161"/>
    </location>
</feature>
<sequence length="161" mass="17994">MPHFIVDCSEEILVSHSVETILKYLHQVANNTKLFDESDIKVRINPFKTFLVGNKKQPFIHVFAHIMEGRTDEEKTNLSTLMVKRLSMMFPVVEYISMNIVDFNKTGYVNLVLLHAEAEQKKVITTPVGEKPETVKEGTAAVEATQVEPASTSQGSTKGTA</sequence>
<dbReference type="KEGG" id="sdn:Sden_1896"/>
<dbReference type="InterPro" id="IPR004220">
    <property type="entry name" value="5-COMe_2-OHmuconate_Isoase"/>
</dbReference>
<dbReference type="EMBL" id="CP000302">
    <property type="protein sequence ID" value="ABE55179.1"/>
    <property type="molecule type" value="Genomic_DNA"/>
</dbReference>
<keyword evidence="3" id="KW-1185">Reference proteome</keyword>
<dbReference type="PANTHER" id="PTHR37950:SF1">
    <property type="entry name" value="4-HYDROXYPHENYLACETATE CATABOLISM PROTEIN"/>
    <property type="match status" value="1"/>
</dbReference>
<dbReference type="STRING" id="318161.Sden_1896"/>
<dbReference type="Proteomes" id="UP000001982">
    <property type="component" value="Chromosome"/>
</dbReference>
<dbReference type="PANTHER" id="PTHR37950">
    <property type="entry name" value="4-HYDROXYPHENYLACETATE CATABOLISM PROTEIN"/>
    <property type="match status" value="1"/>
</dbReference>
<organism evidence="2 3">
    <name type="scientific">Shewanella denitrificans (strain OS217 / ATCC BAA-1090 / DSM 15013)</name>
    <dbReference type="NCBI Taxonomy" id="318161"/>
    <lineage>
        <taxon>Bacteria</taxon>
        <taxon>Pseudomonadati</taxon>
        <taxon>Pseudomonadota</taxon>
        <taxon>Gammaproteobacteria</taxon>
        <taxon>Alteromonadales</taxon>
        <taxon>Shewanellaceae</taxon>
        <taxon>Shewanella</taxon>
    </lineage>
</organism>
<proteinExistence type="predicted"/>
<gene>
    <name evidence="2" type="ordered locus">Sden_1896</name>
</gene>
<dbReference type="SUPFAM" id="SSF55331">
    <property type="entry name" value="Tautomerase/MIF"/>
    <property type="match status" value="1"/>
</dbReference>
<dbReference type="Gene3D" id="3.30.429.10">
    <property type="entry name" value="Macrophage Migration Inhibitory Factor"/>
    <property type="match status" value="1"/>
</dbReference>
<evidence type="ECO:0008006" key="4">
    <source>
        <dbReference type="Google" id="ProtNLM"/>
    </source>
</evidence>
<evidence type="ECO:0000256" key="1">
    <source>
        <dbReference type="SAM" id="MobiDB-lite"/>
    </source>
</evidence>
<dbReference type="eggNOG" id="COG3232">
    <property type="taxonomic scope" value="Bacteria"/>
</dbReference>
<dbReference type="Pfam" id="PF02962">
    <property type="entry name" value="CHMI"/>
    <property type="match status" value="1"/>
</dbReference>
<protein>
    <recommendedName>
        <fullName evidence="4">5-carboxymethyl-2-hydroxymuconate isomerase</fullName>
    </recommendedName>
</protein>
<dbReference type="InterPro" id="IPR014347">
    <property type="entry name" value="Tautomerase/MIF_sf"/>
</dbReference>
<dbReference type="HOGENOM" id="CLU_139188_2_0_6"/>
<dbReference type="RefSeq" id="WP_011496335.1">
    <property type="nucleotide sequence ID" value="NC_007954.1"/>
</dbReference>
<reference evidence="2 3" key="1">
    <citation type="submission" date="2006-03" db="EMBL/GenBank/DDBJ databases">
        <title>Complete sequence of Shewanella denitrificans OS217.</title>
        <authorList>
            <consortium name="US DOE Joint Genome Institute"/>
            <person name="Copeland A."/>
            <person name="Lucas S."/>
            <person name="Lapidus A."/>
            <person name="Barry K."/>
            <person name="Detter J.C."/>
            <person name="Glavina del Rio T."/>
            <person name="Hammon N."/>
            <person name="Israni S."/>
            <person name="Dalin E."/>
            <person name="Tice H."/>
            <person name="Pitluck S."/>
            <person name="Brettin T."/>
            <person name="Bruce D."/>
            <person name="Han C."/>
            <person name="Tapia R."/>
            <person name="Gilna P."/>
            <person name="Kiss H."/>
            <person name="Schmutz J."/>
            <person name="Larimer F."/>
            <person name="Land M."/>
            <person name="Hauser L."/>
            <person name="Kyrpides N."/>
            <person name="Lykidis A."/>
            <person name="Richardson P."/>
        </authorList>
    </citation>
    <scope>NUCLEOTIDE SEQUENCE [LARGE SCALE GENOMIC DNA]</scope>
    <source>
        <strain evidence="3">OS217 / ATCC BAA-1090 / DSM 15013</strain>
    </source>
</reference>
<evidence type="ECO:0000313" key="3">
    <source>
        <dbReference type="Proteomes" id="UP000001982"/>
    </source>
</evidence>
<dbReference type="GO" id="GO:0008704">
    <property type="term" value="F:5-carboxymethyl-2-hydroxymuconate delta-isomerase activity"/>
    <property type="evidence" value="ECO:0007669"/>
    <property type="project" value="InterPro"/>
</dbReference>
<dbReference type="CDD" id="cd00580">
    <property type="entry name" value="CHMI"/>
    <property type="match status" value="1"/>
</dbReference>
<feature type="compositionally biased region" description="Polar residues" evidence="1">
    <location>
        <begin position="148"/>
        <end position="161"/>
    </location>
</feature>
<dbReference type="AlphaFoldDB" id="Q12MZ7"/>
<evidence type="ECO:0000313" key="2">
    <source>
        <dbReference type="EMBL" id="ABE55179.1"/>
    </source>
</evidence>
<accession>Q12MZ7</accession>
<name>Q12MZ7_SHEDO</name>